<reference evidence="2 3" key="1">
    <citation type="submission" date="2016-11" db="EMBL/GenBank/DDBJ databases">
        <authorList>
            <person name="Jaros S."/>
            <person name="Januszkiewicz K."/>
            <person name="Wedrychowicz H."/>
        </authorList>
    </citation>
    <scope>NUCLEOTIDE SEQUENCE [LARGE SCALE GENOMIC DNA]</scope>
    <source>
        <strain evidence="2 3">DSM 18899</strain>
    </source>
</reference>
<feature type="transmembrane region" description="Helical" evidence="1">
    <location>
        <begin position="96"/>
        <end position="114"/>
    </location>
</feature>
<evidence type="ECO:0000313" key="2">
    <source>
        <dbReference type="EMBL" id="SFZ78886.1"/>
    </source>
</evidence>
<dbReference type="PROSITE" id="PS51257">
    <property type="entry name" value="PROKAR_LIPOPROTEIN"/>
    <property type="match status" value="1"/>
</dbReference>
<evidence type="ECO:0008006" key="4">
    <source>
        <dbReference type="Google" id="ProtNLM"/>
    </source>
</evidence>
<accession>A0A1K2HQ48</accession>
<feature type="transmembrane region" description="Helical" evidence="1">
    <location>
        <begin position="121"/>
        <end position="152"/>
    </location>
</feature>
<feature type="transmembrane region" description="Helical" evidence="1">
    <location>
        <begin position="16"/>
        <end position="38"/>
    </location>
</feature>
<keyword evidence="1" id="KW-0472">Membrane</keyword>
<protein>
    <recommendedName>
        <fullName evidence="4">EpsG family protein</fullName>
    </recommendedName>
</protein>
<dbReference type="AlphaFoldDB" id="A0A1K2HQ48"/>
<feature type="transmembrane region" description="Helical" evidence="1">
    <location>
        <begin position="192"/>
        <end position="211"/>
    </location>
</feature>
<gene>
    <name evidence="2" type="ORF">SAMN02745887_03242</name>
</gene>
<evidence type="ECO:0000313" key="3">
    <source>
        <dbReference type="Proteomes" id="UP000186513"/>
    </source>
</evidence>
<keyword evidence="3" id="KW-1185">Reference proteome</keyword>
<organism evidence="2 3">
    <name type="scientific">Chitinimonas taiwanensis DSM 18899</name>
    <dbReference type="NCBI Taxonomy" id="1121279"/>
    <lineage>
        <taxon>Bacteria</taxon>
        <taxon>Pseudomonadati</taxon>
        <taxon>Pseudomonadota</taxon>
        <taxon>Betaproteobacteria</taxon>
        <taxon>Neisseriales</taxon>
        <taxon>Chitinibacteraceae</taxon>
        <taxon>Chitinimonas</taxon>
    </lineage>
</organism>
<dbReference type="STRING" id="1121279.SAMN02745887_03242"/>
<dbReference type="RefSeq" id="WP_139256203.1">
    <property type="nucleotide sequence ID" value="NZ_FPKR01000014.1"/>
</dbReference>
<proteinExistence type="predicted"/>
<dbReference type="Proteomes" id="UP000186513">
    <property type="component" value="Unassembled WGS sequence"/>
</dbReference>
<feature type="transmembrane region" description="Helical" evidence="1">
    <location>
        <begin position="281"/>
        <end position="313"/>
    </location>
</feature>
<keyword evidence="1" id="KW-0812">Transmembrane</keyword>
<dbReference type="EMBL" id="FPKR01000014">
    <property type="protein sequence ID" value="SFZ78886.1"/>
    <property type="molecule type" value="Genomic_DNA"/>
</dbReference>
<feature type="transmembrane region" description="Helical" evidence="1">
    <location>
        <begin position="158"/>
        <end position="185"/>
    </location>
</feature>
<feature type="transmembrane region" description="Helical" evidence="1">
    <location>
        <begin position="255"/>
        <end position="274"/>
    </location>
</feature>
<evidence type="ECO:0000256" key="1">
    <source>
        <dbReference type="SAM" id="Phobius"/>
    </source>
</evidence>
<name>A0A1K2HQ48_9NEIS</name>
<keyword evidence="1" id="KW-1133">Transmembrane helix</keyword>
<sequence length="351" mass="37888">MGKGQSRSLKTTGVPVWLTLAVSCISILVCTLAGRVYLSLDEDLISGDGYANQVAFVLSIAESGSDWTELDLLIWIHALRAIVAQMFLWVESVGGGGASAAMMVGLMWPVISLFKDARRGYVGLLLPCMMLILSYRSILVFLSVGYLLAYMIKRPSTWLLVVAFILANLSSGSVMTSLVITFLLGRAYRPRSLPLTIYMLFLFVSLAISVVDKYAGFIAGESGYQATVDGATGMFAIISRSTIVVSFLSGDFLRGGVYVGMLMAAVYGFLIACCKRVNRGYAVIFLGGLPAFMLEGLGVISLLVPVLLFLAGYQLPLRPEYLSGAHLSRRSHGRKNRLIPAKPFSSGVSSL</sequence>